<reference evidence="1" key="1">
    <citation type="journal article" date="2018" name="Genome Biol. Evol.">
        <title>Genomics and development of Lentinus tigrinus, a white-rot wood-decaying mushroom with dimorphic fruiting bodies.</title>
        <authorList>
            <person name="Wu B."/>
            <person name="Xu Z."/>
            <person name="Knudson A."/>
            <person name="Carlson A."/>
            <person name="Chen N."/>
            <person name="Kovaka S."/>
            <person name="LaButti K."/>
            <person name="Lipzen A."/>
            <person name="Pennachio C."/>
            <person name="Riley R."/>
            <person name="Schakwitz W."/>
            <person name="Umezawa K."/>
            <person name="Ohm R.A."/>
            <person name="Grigoriev I.V."/>
            <person name="Nagy L.G."/>
            <person name="Gibbons J."/>
            <person name="Hibbett D."/>
        </authorList>
    </citation>
    <scope>NUCLEOTIDE SEQUENCE [LARGE SCALE GENOMIC DNA]</scope>
    <source>
        <strain evidence="1">ALCF2SS1-6</strain>
    </source>
</reference>
<evidence type="ECO:0000313" key="1">
    <source>
        <dbReference type="EMBL" id="RPD67366.1"/>
    </source>
</evidence>
<name>A0A5C2T6I5_9APHY</name>
<protein>
    <submittedName>
        <fullName evidence="1">Uncharacterized protein</fullName>
    </submittedName>
</protein>
<sequence length="279" mass="31264">MLGLVNRTYTALKMDTCVTSYPFVGDLSRWVRRHRVSEQLGRGGGADFDRCHFDATLASERRLQARLGPRAQDYAKMWTTSLRCNVALQRGKLTHPLNSSAHDRILYAIPTRDYNLSGMMMESLAPELLHEICALACTDGSFIGGTLSLVCKRIRATTRAAGFHSVAISIYGTSERLTGFHSCFDRPEECTTYKPIVRHLFFAAAEGGETRGEWCADGFHVARHVDPVKAARKAGVKKENKQYREDLATLLRLVSQHLHTLSFAHCNGLYYTNLPRVIV</sequence>
<gene>
    <name evidence="1" type="ORF">L227DRAFT_22350</name>
</gene>
<dbReference type="Proteomes" id="UP000313359">
    <property type="component" value="Unassembled WGS sequence"/>
</dbReference>
<accession>A0A5C2T6I5</accession>
<proteinExistence type="predicted"/>
<keyword evidence="2" id="KW-1185">Reference proteome</keyword>
<evidence type="ECO:0000313" key="2">
    <source>
        <dbReference type="Proteomes" id="UP000313359"/>
    </source>
</evidence>
<dbReference type="STRING" id="1328759.A0A5C2T6I5"/>
<organism evidence="1 2">
    <name type="scientific">Lentinus tigrinus ALCF2SS1-6</name>
    <dbReference type="NCBI Taxonomy" id="1328759"/>
    <lineage>
        <taxon>Eukaryota</taxon>
        <taxon>Fungi</taxon>
        <taxon>Dikarya</taxon>
        <taxon>Basidiomycota</taxon>
        <taxon>Agaricomycotina</taxon>
        <taxon>Agaricomycetes</taxon>
        <taxon>Polyporales</taxon>
        <taxon>Polyporaceae</taxon>
        <taxon>Lentinus</taxon>
    </lineage>
</organism>
<dbReference type="AlphaFoldDB" id="A0A5C2T6I5"/>
<dbReference type="EMBL" id="ML122250">
    <property type="protein sequence ID" value="RPD67366.1"/>
    <property type="molecule type" value="Genomic_DNA"/>
</dbReference>